<dbReference type="InterPro" id="IPR018967">
    <property type="entry name" value="FeS-contain_CDGSH-typ"/>
</dbReference>
<dbReference type="PANTHER" id="PTHR46491">
    <property type="entry name" value="CDGSH IRON SULFUR DOMAIN PROTEIN HOMOLOG"/>
    <property type="match status" value="1"/>
</dbReference>
<organism evidence="6 7">
    <name type="scientific">Legionella dresdenensis</name>
    <dbReference type="NCBI Taxonomy" id="450200"/>
    <lineage>
        <taxon>Bacteria</taxon>
        <taxon>Pseudomonadati</taxon>
        <taxon>Pseudomonadota</taxon>
        <taxon>Gammaproteobacteria</taxon>
        <taxon>Legionellales</taxon>
        <taxon>Legionellaceae</taxon>
        <taxon>Legionella</taxon>
    </lineage>
</organism>
<evidence type="ECO:0000259" key="5">
    <source>
        <dbReference type="SMART" id="SM00704"/>
    </source>
</evidence>
<gene>
    <name evidence="6" type="ORF">ACFORL_02565</name>
</gene>
<keyword evidence="2" id="KW-0479">Metal-binding</keyword>
<keyword evidence="7" id="KW-1185">Reference proteome</keyword>
<reference evidence="7" key="1">
    <citation type="journal article" date="2019" name="Int. J. Syst. Evol. Microbiol.">
        <title>The Global Catalogue of Microorganisms (GCM) 10K type strain sequencing project: providing services to taxonomists for standard genome sequencing and annotation.</title>
        <authorList>
            <consortium name="The Broad Institute Genomics Platform"/>
            <consortium name="The Broad Institute Genome Sequencing Center for Infectious Disease"/>
            <person name="Wu L."/>
            <person name="Ma J."/>
        </authorList>
    </citation>
    <scope>NUCLEOTIDE SEQUENCE [LARGE SCALE GENOMIC DNA]</scope>
    <source>
        <strain evidence="7">CCUG 59858</strain>
    </source>
</reference>
<evidence type="ECO:0000256" key="2">
    <source>
        <dbReference type="ARBA" id="ARBA00022723"/>
    </source>
</evidence>
<dbReference type="Proteomes" id="UP001595758">
    <property type="component" value="Unassembled WGS sequence"/>
</dbReference>
<keyword evidence="4" id="KW-0411">Iron-sulfur</keyword>
<evidence type="ECO:0000313" key="7">
    <source>
        <dbReference type="Proteomes" id="UP001595758"/>
    </source>
</evidence>
<proteinExistence type="predicted"/>
<feature type="domain" description="Iron-binding zinc finger CDGSH type" evidence="5">
    <location>
        <begin position="7"/>
        <end position="42"/>
    </location>
</feature>
<evidence type="ECO:0000256" key="1">
    <source>
        <dbReference type="ARBA" id="ARBA00022714"/>
    </source>
</evidence>
<dbReference type="Gene3D" id="3.40.5.90">
    <property type="entry name" value="CDGSH iron-sulfur domain, mitoNEET-type"/>
    <property type="match status" value="1"/>
</dbReference>
<feature type="domain" description="Iron-binding zinc finger CDGSH type" evidence="5">
    <location>
        <begin position="45"/>
        <end position="80"/>
    </location>
</feature>
<dbReference type="InterPro" id="IPR042216">
    <property type="entry name" value="MitoNEET_CISD"/>
</dbReference>
<comment type="caution">
    <text evidence="6">The sequence shown here is derived from an EMBL/GenBank/DDBJ whole genome shotgun (WGS) entry which is preliminary data.</text>
</comment>
<dbReference type="RefSeq" id="WP_382340776.1">
    <property type="nucleotide sequence ID" value="NZ_JBHSAB010000001.1"/>
</dbReference>
<keyword evidence="1" id="KW-0001">2Fe-2S</keyword>
<accession>A0ABV8CCT7</accession>
<name>A0ABV8CCT7_9GAMM</name>
<dbReference type="EMBL" id="JBHSAB010000001">
    <property type="protein sequence ID" value="MFC3907964.1"/>
    <property type="molecule type" value="Genomic_DNA"/>
</dbReference>
<evidence type="ECO:0000313" key="6">
    <source>
        <dbReference type="EMBL" id="MFC3907964.1"/>
    </source>
</evidence>
<evidence type="ECO:0000256" key="4">
    <source>
        <dbReference type="ARBA" id="ARBA00023014"/>
    </source>
</evidence>
<dbReference type="SMART" id="SM00704">
    <property type="entry name" value="ZnF_CDGSH"/>
    <property type="match status" value="2"/>
</dbReference>
<evidence type="ECO:0000256" key="3">
    <source>
        <dbReference type="ARBA" id="ARBA00023004"/>
    </source>
</evidence>
<protein>
    <submittedName>
        <fullName evidence="6">CDGSH iron-sulfur domain-containing protein</fullName>
    </submittedName>
</protein>
<dbReference type="Pfam" id="PF09360">
    <property type="entry name" value="zf-CDGSH"/>
    <property type="match status" value="1"/>
</dbReference>
<dbReference type="PANTHER" id="PTHR46491:SF3">
    <property type="entry name" value="CDGSH IRON-SULFUR DOMAIN-CONTAINING PROTEIN 3, MITOCHONDRIAL"/>
    <property type="match status" value="1"/>
</dbReference>
<sequence>MEQKRRNFPVLCDVKAGKEYRWCGCTESDDLPWCTGNKACCPDKSVVFTADISESACLCTCGQTQQAPFCDGSHIDLYLKEK</sequence>
<dbReference type="InterPro" id="IPR052950">
    <property type="entry name" value="CISD"/>
</dbReference>
<keyword evidence="3" id="KW-0408">Iron</keyword>